<organism evidence="2 3">
    <name type="scientific">Clostridium senegalense</name>
    <dbReference type="NCBI Taxonomy" id="1465809"/>
    <lineage>
        <taxon>Bacteria</taxon>
        <taxon>Bacillati</taxon>
        <taxon>Bacillota</taxon>
        <taxon>Clostridia</taxon>
        <taxon>Eubacteriales</taxon>
        <taxon>Clostridiaceae</taxon>
        <taxon>Clostridium</taxon>
    </lineage>
</organism>
<dbReference type="AlphaFoldDB" id="A0A6M0GZI1"/>
<reference evidence="2 3" key="1">
    <citation type="submission" date="2020-02" db="EMBL/GenBank/DDBJ databases">
        <title>Genome assembly of a novel Clostridium senegalense strain.</title>
        <authorList>
            <person name="Gupta T.B."/>
            <person name="Jauregui R."/>
            <person name="Maclean P."/>
            <person name="Nawarathana A."/>
            <person name="Brightwell G."/>
        </authorList>
    </citation>
    <scope>NUCLEOTIDE SEQUENCE [LARGE SCALE GENOMIC DNA]</scope>
    <source>
        <strain evidence="2 3">AGRFS4</strain>
    </source>
</reference>
<proteinExistence type="predicted"/>
<dbReference type="EMBL" id="JAAGPU010000004">
    <property type="protein sequence ID" value="NEU04006.1"/>
    <property type="molecule type" value="Genomic_DNA"/>
</dbReference>
<sequence>MNENKLQLAQQDIDEALNTIEKLEKSIKTSNVSQDFVKKNFLELNKKLQDIEVLLKEEGIL</sequence>
<dbReference type="RefSeq" id="WP_061994022.1">
    <property type="nucleotide sequence ID" value="NZ_JAAGPU010000004.1"/>
</dbReference>
<name>A0A6M0GZI1_9CLOT</name>
<evidence type="ECO:0000313" key="3">
    <source>
        <dbReference type="Proteomes" id="UP000481872"/>
    </source>
</evidence>
<protein>
    <submittedName>
        <fullName evidence="2">Uncharacterized protein</fullName>
    </submittedName>
</protein>
<keyword evidence="3" id="KW-1185">Reference proteome</keyword>
<evidence type="ECO:0000256" key="1">
    <source>
        <dbReference type="SAM" id="Coils"/>
    </source>
</evidence>
<gene>
    <name evidence="2" type="ORF">G3M99_03885</name>
</gene>
<comment type="caution">
    <text evidence="2">The sequence shown here is derived from an EMBL/GenBank/DDBJ whole genome shotgun (WGS) entry which is preliminary data.</text>
</comment>
<evidence type="ECO:0000313" key="2">
    <source>
        <dbReference type="EMBL" id="NEU04006.1"/>
    </source>
</evidence>
<dbReference type="Proteomes" id="UP000481872">
    <property type="component" value="Unassembled WGS sequence"/>
</dbReference>
<feature type="coiled-coil region" evidence="1">
    <location>
        <begin position="6"/>
        <end position="33"/>
    </location>
</feature>
<keyword evidence="1" id="KW-0175">Coiled coil</keyword>
<accession>A0A6M0GZI1</accession>